<evidence type="ECO:0000256" key="4">
    <source>
        <dbReference type="RuleBase" id="RU004328"/>
    </source>
</evidence>
<evidence type="ECO:0000256" key="3">
    <source>
        <dbReference type="ARBA" id="ARBA00023239"/>
    </source>
</evidence>
<organism evidence="6 7">
    <name type="scientific">Hibiscus sabdariffa</name>
    <name type="common">roselle</name>
    <dbReference type="NCBI Taxonomy" id="183260"/>
    <lineage>
        <taxon>Eukaryota</taxon>
        <taxon>Viridiplantae</taxon>
        <taxon>Streptophyta</taxon>
        <taxon>Embryophyta</taxon>
        <taxon>Tracheophyta</taxon>
        <taxon>Spermatophyta</taxon>
        <taxon>Magnoliopsida</taxon>
        <taxon>eudicotyledons</taxon>
        <taxon>Gunneridae</taxon>
        <taxon>Pentapetalae</taxon>
        <taxon>rosids</taxon>
        <taxon>malvids</taxon>
        <taxon>Malvales</taxon>
        <taxon>Malvaceae</taxon>
        <taxon>Malvoideae</taxon>
        <taxon>Hibiscus</taxon>
    </lineage>
</organism>
<feature type="signal peptide" evidence="5">
    <location>
        <begin position="1"/>
        <end position="40"/>
    </location>
</feature>
<proteinExistence type="inferred from homology"/>
<dbReference type="PANTHER" id="PTHR11240">
    <property type="entry name" value="RIBONUCLEASE T2"/>
    <property type="match status" value="1"/>
</dbReference>
<keyword evidence="2" id="KW-0378">Hydrolase</keyword>
<name>A0ABR2CCX9_9ROSI</name>
<dbReference type="InterPro" id="IPR018188">
    <property type="entry name" value="RNase_T2_His_AS_1"/>
</dbReference>
<evidence type="ECO:0000256" key="1">
    <source>
        <dbReference type="ARBA" id="ARBA00007469"/>
    </source>
</evidence>
<reference evidence="6 7" key="1">
    <citation type="journal article" date="2024" name="G3 (Bethesda)">
        <title>Genome assembly of Hibiscus sabdariffa L. provides insights into metabolisms of medicinal natural products.</title>
        <authorList>
            <person name="Kim T."/>
        </authorList>
    </citation>
    <scope>NUCLEOTIDE SEQUENCE [LARGE SCALE GENOMIC DNA]</scope>
    <source>
        <strain evidence="6">TK-2024</strain>
        <tissue evidence="6">Old leaves</tissue>
    </source>
</reference>
<evidence type="ECO:0000256" key="2">
    <source>
        <dbReference type="ARBA" id="ARBA00022722"/>
    </source>
</evidence>
<evidence type="ECO:0000313" key="7">
    <source>
        <dbReference type="Proteomes" id="UP001472677"/>
    </source>
</evidence>
<evidence type="ECO:0000313" key="6">
    <source>
        <dbReference type="EMBL" id="KAK8517060.1"/>
    </source>
</evidence>
<sequence length="194" mass="21679">MEMEMQASSSSSSSGASKMVMQQWLLAFAVAVLWSSEVSAQANFQFYKLSLIWPDSYCMTLQPHQNCFNPIPRFFTIHGLWPTFQNDTPVPRYDLYTNRCFNNPRTQGQAMGALSAATVQALNAKWPTLLMPGYNPGFWQYEWRQHGMCSDYGAAPSNYFTIALNLANNNSHDPLTGCGYPISPGPGAQNPKTK</sequence>
<accession>A0ABR2CCX9</accession>
<comment type="caution">
    <text evidence="6">The sequence shown here is derived from an EMBL/GenBank/DDBJ whole genome shotgun (WGS) entry which is preliminary data.</text>
</comment>
<dbReference type="PANTHER" id="PTHR11240:SF46">
    <property type="entry name" value="INTRACELLULAR RIBONUCLEASE LX-LIKE"/>
    <property type="match status" value="1"/>
</dbReference>
<keyword evidence="2" id="KW-0540">Nuclease</keyword>
<gene>
    <name evidence="6" type="ORF">V6N12_032260</name>
</gene>
<protein>
    <submittedName>
        <fullName evidence="6">Uncharacterized protein</fullName>
    </submittedName>
</protein>
<dbReference type="Pfam" id="PF00445">
    <property type="entry name" value="Ribonuclease_T2"/>
    <property type="match status" value="1"/>
</dbReference>
<comment type="similarity">
    <text evidence="1 4">Belongs to the RNase T2 family.</text>
</comment>
<evidence type="ECO:0000256" key="5">
    <source>
        <dbReference type="SAM" id="SignalP"/>
    </source>
</evidence>
<dbReference type="Gene3D" id="3.90.730.10">
    <property type="entry name" value="Ribonuclease T2-like"/>
    <property type="match status" value="1"/>
</dbReference>
<dbReference type="PROSITE" id="PS00530">
    <property type="entry name" value="RNASE_T2_1"/>
    <property type="match status" value="1"/>
</dbReference>
<keyword evidence="7" id="KW-1185">Reference proteome</keyword>
<dbReference type="Proteomes" id="UP001472677">
    <property type="component" value="Unassembled WGS sequence"/>
</dbReference>
<dbReference type="EMBL" id="JBBPBM010000056">
    <property type="protein sequence ID" value="KAK8517060.1"/>
    <property type="molecule type" value="Genomic_DNA"/>
</dbReference>
<feature type="chain" id="PRO_5046892565" evidence="5">
    <location>
        <begin position="41"/>
        <end position="194"/>
    </location>
</feature>
<keyword evidence="3" id="KW-0456">Lyase</keyword>
<dbReference type="InterPro" id="IPR036430">
    <property type="entry name" value="RNase_T2-like_sf"/>
</dbReference>
<dbReference type="SUPFAM" id="SSF55895">
    <property type="entry name" value="Ribonuclease Rh-like"/>
    <property type="match status" value="1"/>
</dbReference>
<keyword evidence="5" id="KW-0732">Signal</keyword>
<dbReference type="InterPro" id="IPR001568">
    <property type="entry name" value="RNase_T2-like"/>
</dbReference>